<keyword evidence="2" id="KW-0539">Nucleus</keyword>
<reference evidence="6" key="1">
    <citation type="journal article" date="2013" name="Genome Announc.">
        <title>Draft genome sequence of Botrytis cinerea BcDW1, inoculum for noble rot of grape berries.</title>
        <authorList>
            <person name="Blanco-Ulate B."/>
            <person name="Allen G."/>
            <person name="Powell A.L."/>
            <person name="Cantu D."/>
        </authorList>
    </citation>
    <scope>NUCLEOTIDE SEQUENCE [LARGE SCALE GENOMIC DNA]</scope>
    <source>
        <strain evidence="6">BcDW1</strain>
    </source>
</reference>
<feature type="domain" description="HMG box" evidence="4">
    <location>
        <begin position="155"/>
        <end position="223"/>
    </location>
</feature>
<dbReference type="AlphaFoldDB" id="M7UYL9"/>
<dbReference type="CDD" id="cd01390">
    <property type="entry name" value="HMG-box_NHP6-like"/>
    <property type="match status" value="1"/>
</dbReference>
<organism evidence="5 6">
    <name type="scientific">Botryotinia fuckeliana (strain BcDW1)</name>
    <name type="common">Noble rot fungus</name>
    <name type="synonym">Botrytis cinerea</name>
    <dbReference type="NCBI Taxonomy" id="1290391"/>
    <lineage>
        <taxon>Eukaryota</taxon>
        <taxon>Fungi</taxon>
        <taxon>Dikarya</taxon>
        <taxon>Ascomycota</taxon>
        <taxon>Pezizomycotina</taxon>
        <taxon>Leotiomycetes</taxon>
        <taxon>Helotiales</taxon>
        <taxon>Sclerotiniaceae</taxon>
        <taxon>Botrytis</taxon>
    </lineage>
</organism>
<dbReference type="SMART" id="SM00398">
    <property type="entry name" value="HMG"/>
    <property type="match status" value="1"/>
</dbReference>
<dbReference type="Gene3D" id="1.10.30.10">
    <property type="entry name" value="High mobility group box domain"/>
    <property type="match status" value="1"/>
</dbReference>
<dbReference type="Proteomes" id="UP000012045">
    <property type="component" value="Unassembled WGS sequence"/>
</dbReference>
<dbReference type="EMBL" id="KB707763">
    <property type="protein sequence ID" value="EMR89012.1"/>
    <property type="molecule type" value="Genomic_DNA"/>
</dbReference>
<evidence type="ECO:0000256" key="1">
    <source>
        <dbReference type="ARBA" id="ARBA00023125"/>
    </source>
</evidence>
<evidence type="ECO:0000259" key="4">
    <source>
        <dbReference type="PROSITE" id="PS50118"/>
    </source>
</evidence>
<accession>M7UYL9</accession>
<feature type="compositionally biased region" description="Polar residues" evidence="3">
    <location>
        <begin position="1"/>
        <end position="15"/>
    </location>
</feature>
<dbReference type="SUPFAM" id="SSF47095">
    <property type="entry name" value="HMG-box"/>
    <property type="match status" value="1"/>
</dbReference>
<dbReference type="InterPro" id="IPR036910">
    <property type="entry name" value="HMG_box_dom_sf"/>
</dbReference>
<dbReference type="PROSITE" id="PS50118">
    <property type="entry name" value="HMG_BOX_2"/>
    <property type="match status" value="1"/>
</dbReference>
<evidence type="ECO:0000256" key="2">
    <source>
        <dbReference type="PROSITE-ProRule" id="PRU00267"/>
    </source>
</evidence>
<dbReference type="HOGENOM" id="CLU_1234828_0_0_1"/>
<dbReference type="STRING" id="1290391.M7UYL9"/>
<dbReference type="InterPro" id="IPR009071">
    <property type="entry name" value="HMG_box_dom"/>
</dbReference>
<evidence type="ECO:0000313" key="6">
    <source>
        <dbReference type="Proteomes" id="UP000012045"/>
    </source>
</evidence>
<dbReference type="Pfam" id="PF00505">
    <property type="entry name" value="HMG_box"/>
    <property type="match status" value="1"/>
</dbReference>
<feature type="compositionally biased region" description="Polar residues" evidence="3">
    <location>
        <begin position="22"/>
        <end position="39"/>
    </location>
</feature>
<feature type="compositionally biased region" description="Polar residues" evidence="3">
    <location>
        <begin position="48"/>
        <end position="60"/>
    </location>
</feature>
<sequence length="224" mass="25066">MDADSSCSTDTSKSANLKDHSPTNSQAPARTDQTSTSHITNREDTEEQSIPSNLSPSSITPPKIKMRITPTLISGPLNHEIPTRNSSSIPSISAAPTDPYVHQPQLNLSEMQNLVHERQVQTTMPPNIAQSTPSNLARHFQRISLQNKRKDPSAPKRGISAYMFYANDQHDRVRQENPALSFGQLGILLGEEWRALSVGQRSVYEEMATKDLRRYEEELARYRG</sequence>
<protein>
    <submittedName>
        <fullName evidence="5">Putative nucleosome binding protein</fullName>
    </submittedName>
</protein>
<dbReference type="PANTHER" id="PTHR48112">
    <property type="entry name" value="HIGH MOBILITY GROUP PROTEIN DSP1"/>
    <property type="match status" value="1"/>
</dbReference>
<name>M7UYL9_BOTF1</name>
<dbReference type="GO" id="GO:0003677">
    <property type="term" value="F:DNA binding"/>
    <property type="evidence" value="ECO:0007669"/>
    <property type="project" value="UniProtKB-UniRule"/>
</dbReference>
<evidence type="ECO:0000313" key="5">
    <source>
        <dbReference type="EMBL" id="EMR89012.1"/>
    </source>
</evidence>
<feature type="DNA-binding region" description="HMG box" evidence="2">
    <location>
        <begin position="155"/>
        <end position="223"/>
    </location>
</feature>
<dbReference type="PANTHER" id="PTHR48112:SF22">
    <property type="entry name" value="MITOCHONDRIAL TRANSCRIPTION FACTOR A, ISOFORM B"/>
    <property type="match status" value="1"/>
</dbReference>
<proteinExistence type="predicted"/>
<gene>
    <name evidence="5" type="ORF">BcDW1_2272</name>
</gene>
<dbReference type="OrthoDB" id="1919336at2759"/>
<evidence type="ECO:0000256" key="3">
    <source>
        <dbReference type="SAM" id="MobiDB-lite"/>
    </source>
</evidence>
<feature type="region of interest" description="Disordered" evidence="3">
    <location>
        <begin position="1"/>
        <end position="62"/>
    </location>
</feature>
<dbReference type="GO" id="GO:0005634">
    <property type="term" value="C:nucleus"/>
    <property type="evidence" value="ECO:0007669"/>
    <property type="project" value="UniProtKB-UniRule"/>
</dbReference>
<dbReference type="InterPro" id="IPR050342">
    <property type="entry name" value="HMGB"/>
</dbReference>
<keyword evidence="1 2" id="KW-0238">DNA-binding</keyword>